<dbReference type="SUPFAM" id="SSF48403">
    <property type="entry name" value="Ankyrin repeat"/>
    <property type="match status" value="1"/>
</dbReference>
<accession>A0AAJ0C333</accession>
<name>A0AAJ0C333_9PEZI</name>
<dbReference type="InterPro" id="IPR057517">
    <property type="entry name" value="SsdA-like_C"/>
</dbReference>
<dbReference type="Pfam" id="PF12796">
    <property type="entry name" value="Ank_2"/>
    <property type="match status" value="1"/>
</dbReference>
<evidence type="ECO:0000259" key="3">
    <source>
        <dbReference type="Pfam" id="PF24120"/>
    </source>
</evidence>
<evidence type="ECO:0000256" key="2">
    <source>
        <dbReference type="SAM" id="MobiDB-lite"/>
    </source>
</evidence>
<comment type="caution">
    <text evidence="4">The sequence shown here is derived from an EMBL/GenBank/DDBJ whole genome shotgun (WGS) entry which is preliminary data.</text>
</comment>
<feature type="region of interest" description="Disordered" evidence="2">
    <location>
        <begin position="724"/>
        <end position="762"/>
    </location>
</feature>
<feature type="region of interest" description="Disordered" evidence="2">
    <location>
        <begin position="334"/>
        <end position="395"/>
    </location>
</feature>
<feature type="region of interest" description="Disordered" evidence="2">
    <location>
        <begin position="478"/>
        <end position="560"/>
    </location>
</feature>
<dbReference type="Gene3D" id="1.25.40.20">
    <property type="entry name" value="Ankyrin repeat-containing domain"/>
    <property type="match status" value="1"/>
</dbReference>
<feature type="compositionally biased region" description="Low complexity" evidence="2">
    <location>
        <begin position="671"/>
        <end position="684"/>
    </location>
</feature>
<evidence type="ECO:0000256" key="1">
    <source>
        <dbReference type="PROSITE-ProRule" id="PRU00023"/>
    </source>
</evidence>
<dbReference type="Pfam" id="PF24120">
    <property type="entry name" value="SsdA_C"/>
    <property type="match status" value="1"/>
</dbReference>
<evidence type="ECO:0000313" key="5">
    <source>
        <dbReference type="Proteomes" id="UP001244011"/>
    </source>
</evidence>
<evidence type="ECO:0000313" key="4">
    <source>
        <dbReference type="EMBL" id="KAK1769036.1"/>
    </source>
</evidence>
<gene>
    <name evidence="4" type="ORF">QBC33DRAFT_605217</name>
</gene>
<feature type="compositionally biased region" description="Basic and acidic residues" evidence="2">
    <location>
        <begin position="592"/>
        <end position="602"/>
    </location>
</feature>
<dbReference type="PROSITE" id="PS50088">
    <property type="entry name" value="ANK_REPEAT"/>
    <property type="match status" value="1"/>
</dbReference>
<reference evidence="4" key="1">
    <citation type="submission" date="2023-06" db="EMBL/GenBank/DDBJ databases">
        <title>Genome-scale phylogeny and comparative genomics of the fungal order Sordariales.</title>
        <authorList>
            <consortium name="Lawrence Berkeley National Laboratory"/>
            <person name="Hensen N."/>
            <person name="Bonometti L."/>
            <person name="Westerberg I."/>
            <person name="Brannstrom I.O."/>
            <person name="Guillou S."/>
            <person name="Cros-Aarteil S."/>
            <person name="Calhoun S."/>
            <person name="Haridas S."/>
            <person name="Kuo A."/>
            <person name="Mondo S."/>
            <person name="Pangilinan J."/>
            <person name="Riley R."/>
            <person name="Labutti K."/>
            <person name="Andreopoulos B."/>
            <person name="Lipzen A."/>
            <person name="Chen C."/>
            <person name="Yanf M."/>
            <person name="Daum C."/>
            <person name="Ng V."/>
            <person name="Clum A."/>
            <person name="Steindorff A."/>
            <person name="Ohm R."/>
            <person name="Martin F."/>
            <person name="Silar P."/>
            <person name="Natvig D."/>
            <person name="Lalanne C."/>
            <person name="Gautier V."/>
            <person name="Ament-Velasquez S.L."/>
            <person name="Kruys A."/>
            <person name="Hutchinson M.I."/>
            <person name="Powell A.J."/>
            <person name="Barry K."/>
            <person name="Miller A.N."/>
            <person name="Grigoriev I.V."/>
            <person name="Debuchy R."/>
            <person name="Gladieux P."/>
            <person name="Thoren M.H."/>
            <person name="Johannesson H."/>
        </authorList>
    </citation>
    <scope>NUCLEOTIDE SEQUENCE</scope>
    <source>
        <strain evidence="4">8032-3</strain>
    </source>
</reference>
<feature type="compositionally biased region" description="Basic residues" evidence="2">
    <location>
        <begin position="660"/>
        <end position="670"/>
    </location>
</feature>
<keyword evidence="5" id="KW-1185">Reference proteome</keyword>
<organism evidence="4 5">
    <name type="scientific">Phialemonium atrogriseum</name>
    <dbReference type="NCBI Taxonomy" id="1093897"/>
    <lineage>
        <taxon>Eukaryota</taxon>
        <taxon>Fungi</taxon>
        <taxon>Dikarya</taxon>
        <taxon>Ascomycota</taxon>
        <taxon>Pezizomycotina</taxon>
        <taxon>Sordariomycetes</taxon>
        <taxon>Sordariomycetidae</taxon>
        <taxon>Cephalothecales</taxon>
        <taxon>Cephalothecaceae</taxon>
        <taxon>Phialemonium</taxon>
    </lineage>
</organism>
<feature type="compositionally biased region" description="Pro residues" evidence="2">
    <location>
        <begin position="615"/>
        <end position="651"/>
    </location>
</feature>
<dbReference type="SMART" id="SM00248">
    <property type="entry name" value="ANK"/>
    <property type="match status" value="2"/>
</dbReference>
<dbReference type="Proteomes" id="UP001244011">
    <property type="component" value="Unassembled WGS sequence"/>
</dbReference>
<feature type="domain" description="Single-strand DNA deaminase toxin A-like C-terminal" evidence="3">
    <location>
        <begin position="179"/>
        <end position="237"/>
    </location>
</feature>
<feature type="region of interest" description="Disordered" evidence="2">
    <location>
        <begin position="592"/>
        <end position="707"/>
    </location>
</feature>
<protein>
    <recommendedName>
        <fullName evidence="3">Single-strand DNA deaminase toxin A-like C-terminal domain-containing protein</fullName>
    </recommendedName>
</protein>
<feature type="compositionally biased region" description="Basic residues" evidence="2">
    <location>
        <begin position="603"/>
        <end position="614"/>
    </location>
</feature>
<proteinExistence type="predicted"/>
<dbReference type="InterPro" id="IPR036770">
    <property type="entry name" value="Ankyrin_rpt-contain_sf"/>
</dbReference>
<dbReference type="EMBL" id="MU839003">
    <property type="protein sequence ID" value="KAK1769036.1"/>
    <property type="molecule type" value="Genomic_DNA"/>
</dbReference>
<feature type="compositionally biased region" description="Basic residues" evidence="2">
    <location>
        <begin position="686"/>
        <end position="697"/>
    </location>
</feature>
<dbReference type="RefSeq" id="XP_060285249.1">
    <property type="nucleotide sequence ID" value="XM_060432272.1"/>
</dbReference>
<sequence length="762" mass="84423">MASRHMRLAAIHRAVLEGDLNRVNRLITVNRACLDAQNASGSTPLMLASLYGHVRIVIALIGKRAQVDIKDNKGKIAANYAERGSFATSLFRRYKAHFRPLATPQVFQRNREEIFKFLSDASAFRRINQDRVPSLPMLYKEHNRLIVLKPIGLVKYKQDLTRTTVAYISSGRGVKPQMCAVSGWSPHDNHIPGVLENATYTRLVKEACAFLGFRLQRFWRDNGEDGLWHACHCEKKLTMYWVMKQIRYAFGSDDPTRMRDLKGLNLPDDRKVASIYLDHLPCMDCVLFVHEIYKATGIDIVLFTRPFVQLGSRKAINGYCSNCSCKECRARQQEKGQDKKEKRLQQPLPNAPKIAVPDNDRASSNGFLHELGGSEDEGRSNYAQDDEQGLGADTGSCGEDNAIAAVPTTCCEGAGASADRRPLPKATPGYWVMHDGYWLDSNYRNPLPGGPVEHLDPTKPQARPLGQEYRFGRHRQPSLVDQSPAFGSPGPASQLAQQGFRPSPYSQREPSSYPDPVSYQDGHSGYFDSIEVAPRRATPRLFGRRTSRAPRTPSVRELSVASGSLYSPSIHHARTSRPKRVLRDTIANLRLQDRYAYKEPKQRQKQKQKPKPKPRSQPAPEPEPQQQPPPPNRQSASPAPPKAKPAAPPKPATKAASTRKPAKAAPRKTKTATAAAAGAGTGTKPPRPKKRQSRRRAAAASSREGVIAANSTLVANIRYRRLRKEAQRAASASAPPPPPPAVVRRRSAGGFARGEEDEVGVV</sequence>
<dbReference type="GeneID" id="85315459"/>
<feature type="repeat" description="ANK" evidence="1">
    <location>
        <begin position="40"/>
        <end position="72"/>
    </location>
</feature>
<dbReference type="AlphaFoldDB" id="A0AAJ0C333"/>
<keyword evidence="1" id="KW-0040">ANK repeat</keyword>
<dbReference type="InterPro" id="IPR002110">
    <property type="entry name" value="Ankyrin_rpt"/>
</dbReference>
<dbReference type="PROSITE" id="PS50297">
    <property type="entry name" value="ANK_REP_REGION"/>
    <property type="match status" value="1"/>
</dbReference>
<feature type="compositionally biased region" description="Basic and acidic residues" evidence="2">
    <location>
        <begin position="334"/>
        <end position="344"/>
    </location>
</feature>